<evidence type="ECO:0000256" key="2">
    <source>
        <dbReference type="ARBA" id="ARBA00022908"/>
    </source>
</evidence>
<evidence type="ECO:0000259" key="5">
    <source>
        <dbReference type="PROSITE" id="PS51898"/>
    </source>
</evidence>
<keyword evidence="2" id="KW-0229">DNA integration</keyword>
<dbReference type="GO" id="GO:0003677">
    <property type="term" value="F:DNA binding"/>
    <property type="evidence" value="ECO:0007669"/>
    <property type="project" value="UniProtKB-KW"/>
</dbReference>
<evidence type="ECO:0000256" key="1">
    <source>
        <dbReference type="ARBA" id="ARBA00008857"/>
    </source>
</evidence>
<dbReference type="PANTHER" id="PTHR30629">
    <property type="entry name" value="PROPHAGE INTEGRASE"/>
    <property type="match status" value="1"/>
</dbReference>
<dbReference type="EMBL" id="FNEM01000017">
    <property type="protein sequence ID" value="SDJ99589.1"/>
    <property type="molecule type" value="Genomic_DNA"/>
</dbReference>
<dbReference type="InterPro" id="IPR038488">
    <property type="entry name" value="Integrase_DNA-bd_sf"/>
</dbReference>
<dbReference type="PANTHER" id="PTHR30629:SF2">
    <property type="entry name" value="PROPHAGE INTEGRASE INTS-RELATED"/>
    <property type="match status" value="1"/>
</dbReference>
<protein>
    <submittedName>
        <fullName evidence="6">Site-specific recombinase XerD</fullName>
    </submittedName>
</protein>
<dbReference type="Proteomes" id="UP000199527">
    <property type="component" value="Unassembled WGS sequence"/>
</dbReference>
<dbReference type="AlphaFoldDB" id="A0A1G8Y9M4"/>
<name>A0A1G8Y9M4_9GAMM</name>
<dbReference type="Gene3D" id="1.10.443.10">
    <property type="entry name" value="Intergrase catalytic core"/>
    <property type="match status" value="1"/>
</dbReference>
<gene>
    <name evidence="6" type="ORF">SAMN04488540_11713</name>
</gene>
<dbReference type="RefSeq" id="WP_090367266.1">
    <property type="nucleotide sequence ID" value="NZ_FNEM01000017.1"/>
</dbReference>
<evidence type="ECO:0000256" key="4">
    <source>
        <dbReference type="ARBA" id="ARBA00023172"/>
    </source>
</evidence>
<dbReference type="InterPro" id="IPR013762">
    <property type="entry name" value="Integrase-like_cat_sf"/>
</dbReference>
<keyword evidence="7" id="KW-1185">Reference proteome</keyword>
<evidence type="ECO:0000313" key="6">
    <source>
        <dbReference type="EMBL" id="SDJ99589.1"/>
    </source>
</evidence>
<dbReference type="Pfam" id="PF00589">
    <property type="entry name" value="Phage_integrase"/>
    <property type="match status" value="1"/>
</dbReference>
<dbReference type="PROSITE" id="PS51898">
    <property type="entry name" value="TYR_RECOMBINASE"/>
    <property type="match status" value="1"/>
</dbReference>
<dbReference type="InterPro" id="IPR010998">
    <property type="entry name" value="Integrase_recombinase_N"/>
</dbReference>
<evidence type="ECO:0000313" key="7">
    <source>
        <dbReference type="Proteomes" id="UP000199527"/>
    </source>
</evidence>
<reference evidence="7" key="1">
    <citation type="submission" date="2016-10" db="EMBL/GenBank/DDBJ databases">
        <authorList>
            <person name="Varghese N."/>
            <person name="Submissions S."/>
        </authorList>
    </citation>
    <scope>NUCLEOTIDE SEQUENCE [LARGE SCALE GENOMIC DNA]</scope>
    <source>
        <strain evidence="7">DSM 23317</strain>
    </source>
</reference>
<proteinExistence type="inferred from homology"/>
<dbReference type="InterPro" id="IPR025166">
    <property type="entry name" value="Integrase_DNA_bind_dom"/>
</dbReference>
<dbReference type="OrthoDB" id="9795573at2"/>
<dbReference type="InterPro" id="IPR002104">
    <property type="entry name" value="Integrase_catalytic"/>
</dbReference>
<feature type="domain" description="Tyr recombinase" evidence="5">
    <location>
        <begin position="207"/>
        <end position="393"/>
    </location>
</feature>
<sequence length="436" mass="50759">MQKRHLNFTKKALEQLEPEPRRYRVYDRDGYESLPGLVLVVMANGKKMFRYRRKLKGKDLEVTIGQFPATTIDTARRVARELANEVSQGQNPNSRKRQEREQEKFALTIGELYKAYIAEFELRIRTGERRPKSLQDVKYNWNKHLRARFENVKAEDLTEDHAKQFLRALMAKHSPWVYNKCLTVLKSLFSELEHQPLRRIKKIPNTKRERVLNREELDRLFEAMKPEPQIYQDVVMVLLLTGQRKSCVFSMEWTEIDHHNKVWLIPIGKMKAKRAHAVPLTDKVMEILKRRSAEAEPNQPYVFPSDRAGSGHIVEKTGKLGFWHRITTRAGLRSEDRNHTVTIHDLRRTIATWNIVRGGTLQASSKLLGHSDLSITASTYAHLQLDQVRQELSLLSNDMVGSRNQDVPTKVLSEELRNLSREEKVVLIAELGRSLM</sequence>
<dbReference type="Gene3D" id="1.10.150.130">
    <property type="match status" value="1"/>
</dbReference>
<dbReference type="Gene3D" id="3.30.160.390">
    <property type="entry name" value="Integrase, DNA-binding domain"/>
    <property type="match status" value="1"/>
</dbReference>
<dbReference type="CDD" id="cd00796">
    <property type="entry name" value="INT_Rci_Hp1_C"/>
    <property type="match status" value="1"/>
</dbReference>
<organism evidence="6 7">
    <name type="scientific">Ferrimonas sediminum</name>
    <dbReference type="NCBI Taxonomy" id="718193"/>
    <lineage>
        <taxon>Bacteria</taxon>
        <taxon>Pseudomonadati</taxon>
        <taxon>Pseudomonadota</taxon>
        <taxon>Gammaproteobacteria</taxon>
        <taxon>Alteromonadales</taxon>
        <taxon>Ferrimonadaceae</taxon>
        <taxon>Ferrimonas</taxon>
    </lineage>
</organism>
<dbReference type="InterPro" id="IPR011010">
    <property type="entry name" value="DNA_brk_join_enz"/>
</dbReference>
<dbReference type="GO" id="GO:0015074">
    <property type="term" value="P:DNA integration"/>
    <property type="evidence" value="ECO:0007669"/>
    <property type="project" value="UniProtKB-KW"/>
</dbReference>
<evidence type="ECO:0000256" key="3">
    <source>
        <dbReference type="ARBA" id="ARBA00023125"/>
    </source>
</evidence>
<keyword evidence="4" id="KW-0233">DNA recombination</keyword>
<dbReference type="Pfam" id="PF13356">
    <property type="entry name" value="Arm-DNA-bind_3"/>
    <property type="match status" value="1"/>
</dbReference>
<dbReference type="SUPFAM" id="SSF56349">
    <property type="entry name" value="DNA breaking-rejoining enzymes"/>
    <property type="match status" value="1"/>
</dbReference>
<accession>A0A1G8Y9M4</accession>
<comment type="similarity">
    <text evidence="1">Belongs to the 'phage' integrase family.</text>
</comment>
<dbReference type="GO" id="GO:0006310">
    <property type="term" value="P:DNA recombination"/>
    <property type="evidence" value="ECO:0007669"/>
    <property type="project" value="UniProtKB-KW"/>
</dbReference>
<dbReference type="InterPro" id="IPR050808">
    <property type="entry name" value="Phage_Integrase"/>
</dbReference>
<keyword evidence="3" id="KW-0238">DNA-binding</keyword>